<evidence type="ECO:0000256" key="4">
    <source>
        <dbReference type="ARBA" id="ARBA00022729"/>
    </source>
</evidence>
<dbReference type="InterPro" id="IPR031330">
    <property type="entry name" value="Gly_Hdrlase_35_cat"/>
</dbReference>
<dbReference type="InterPro" id="IPR001944">
    <property type="entry name" value="Glycoside_Hdrlase_35"/>
</dbReference>
<dbReference type="Gene3D" id="2.60.390.10">
    <property type="entry name" value="Beta-galactosidase, domain 3"/>
    <property type="match status" value="1"/>
</dbReference>
<evidence type="ECO:0000256" key="10">
    <source>
        <dbReference type="SAM" id="SignalP"/>
    </source>
</evidence>
<evidence type="ECO:0000256" key="5">
    <source>
        <dbReference type="ARBA" id="ARBA00022801"/>
    </source>
</evidence>
<feature type="domain" description="Beta-galactosidase" evidence="11">
    <location>
        <begin position="407"/>
        <end position="582"/>
    </location>
</feature>
<dbReference type="Pfam" id="PF13364">
    <property type="entry name" value="BetaGal_ABD2"/>
    <property type="match status" value="2"/>
</dbReference>
<dbReference type="InterPro" id="IPR018954">
    <property type="entry name" value="Betagal_dom2"/>
</dbReference>
<dbReference type="PROSITE" id="PS01182">
    <property type="entry name" value="GLYCOSYL_HYDROL_F35"/>
    <property type="match status" value="1"/>
</dbReference>
<dbReference type="InterPro" id="IPR008979">
    <property type="entry name" value="Galactose-bd-like_sf"/>
</dbReference>
<dbReference type="Proteomes" id="UP001172159">
    <property type="component" value="Unassembled WGS sequence"/>
</dbReference>
<dbReference type="Gene3D" id="2.102.20.10">
    <property type="entry name" value="Beta-galactosidase, domain 2"/>
    <property type="match status" value="1"/>
</dbReference>
<dbReference type="InterPro" id="IPR019801">
    <property type="entry name" value="Glyco_hydro_35_CS"/>
</dbReference>
<dbReference type="SMART" id="SM01029">
    <property type="entry name" value="BetaGal_dom2"/>
    <property type="match status" value="1"/>
</dbReference>
<dbReference type="InterPro" id="IPR017853">
    <property type="entry name" value="GH"/>
</dbReference>
<evidence type="ECO:0000256" key="6">
    <source>
        <dbReference type="ARBA" id="ARBA00023180"/>
    </source>
</evidence>
<keyword evidence="5 8" id="KW-0378">Hydrolase</keyword>
<keyword evidence="4 10" id="KW-0732">Signal</keyword>
<dbReference type="Pfam" id="PF01301">
    <property type="entry name" value="Glyco_hydro_35"/>
    <property type="match status" value="1"/>
</dbReference>
<evidence type="ECO:0000256" key="9">
    <source>
        <dbReference type="RuleBase" id="RU003679"/>
    </source>
</evidence>
<dbReference type="FunFam" id="3.20.20.80:FF:000040">
    <property type="entry name" value="Beta-galactosidase A"/>
    <property type="match status" value="1"/>
</dbReference>
<organism evidence="12 13">
    <name type="scientific">Apiosordaria backusii</name>
    <dbReference type="NCBI Taxonomy" id="314023"/>
    <lineage>
        <taxon>Eukaryota</taxon>
        <taxon>Fungi</taxon>
        <taxon>Dikarya</taxon>
        <taxon>Ascomycota</taxon>
        <taxon>Pezizomycotina</taxon>
        <taxon>Sordariomycetes</taxon>
        <taxon>Sordariomycetidae</taxon>
        <taxon>Sordariales</taxon>
        <taxon>Lasiosphaeriaceae</taxon>
        <taxon>Apiosordaria</taxon>
    </lineage>
</organism>
<comment type="catalytic activity">
    <reaction evidence="1 8">
        <text>Hydrolysis of terminal non-reducing beta-D-galactose residues in beta-D-galactosides.</text>
        <dbReference type="EC" id="3.2.1.23"/>
    </reaction>
</comment>
<dbReference type="PANTHER" id="PTHR23421">
    <property type="entry name" value="BETA-GALACTOSIDASE RELATED"/>
    <property type="match status" value="1"/>
</dbReference>
<dbReference type="PRINTS" id="PR00742">
    <property type="entry name" value="GLHYDRLASE35"/>
</dbReference>
<evidence type="ECO:0000256" key="8">
    <source>
        <dbReference type="RuleBase" id="RU000675"/>
    </source>
</evidence>
<dbReference type="InterPro" id="IPR036833">
    <property type="entry name" value="BetaGal_dom3_sf"/>
</dbReference>
<evidence type="ECO:0000256" key="7">
    <source>
        <dbReference type="ARBA" id="ARBA00023295"/>
    </source>
</evidence>
<keyword evidence="7 8" id="KW-0326">Glycosidase</keyword>
<dbReference type="GO" id="GO:0005975">
    <property type="term" value="P:carbohydrate metabolic process"/>
    <property type="evidence" value="ECO:0007669"/>
    <property type="project" value="InterPro"/>
</dbReference>
<gene>
    <name evidence="12" type="ORF">B0T21DRAFT_401484</name>
</gene>
<dbReference type="Pfam" id="PF13363">
    <property type="entry name" value="BetaGal_dom3"/>
    <property type="match status" value="1"/>
</dbReference>
<dbReference type="SUPFAM" id="SSF117100">
    <property type="entry name" value="Beta-galactosidase LacA, domain 3"/>
    <property type="match status" value="1"/>
</dbReference>
<evidence type="ECO:0000313" key="13">
    <source>
        <dbReference type="Proteomes" id="UP001172159"/>
    </source>
</evidence>
<reference evidence="12" key="1">
    <citation type="submission" date="2023-06" db="EMBL/GenBank/DDBJ databases">
        <title>Genome-scale phylogeny and comparative genomics of the fungal order Sordariales.</title>
        <authorList>
            <consortium name="Lawrence Berkeley National Laboratory"/>
            <person name="Hensen N."/>
            <person name="Bonometti L."/>
            <person name="Westerberg I."/>
            <person name="Brannstrom I.O."/>
            <person name="Guillou S."/>
            <person name="Cros-Aarteil S."/>
            <person name="Calhoun S."/>
            <person name="Haridas S."/>
            <person name="Kuo A."/>
            <person name="Mondo S."/>
            <person name="Pangilinan J."/>
            <person name="Riley R."/>
            <person name="Labutti K."/>
            <person name="Andreopoulos B."/>
            <person name="Lipzen A."/>
            <person name="Chen C."/>
            <person name="Yanf M."/>
            <person name="Daum C."/>
            <person name="Ng V."/>
            <person name="Clum A."/>
            <person name="Steindorff A."/>
            <person name="Ohm R."/>
            <person name="Martin F."/>
            <person name="Silar P."/>
            <person name="Natvig D."/>
            <person name="Lalanne C."/>
            <person name="Gautier V."/>
            <person name="Ament-Velasquez S.L."/>
            <person name="Kruys A."/>
            <person name="Hutchinson M.I."/>
            <person name="Powell A.J."/>
            <person name="Barry K."/>
            <person name="Miller A.N."/>
            <person name="Grigoriev I.V."/>
            <person name="Debuchy R."/>
            <person name="Gladieux P."/>
            <person name="Thoren M.H."/>
            <person name="Johannesson H."/>
        </authorList>
    </citation>
    <scope>NUCLEOTIDE SEQUENCE</scope>
    <source>
        <strain evidence="12">CBS 540.89</strain>
    </source>
</reference>
<dbReference type="SUPFAM" id="SSF51011">
    <property type="entry name" value="Glycosyl hydrolase domain"/>
    <property type="match status" value="1"/>
</dbReference>
<keyword evidence="6" id="KW-0325">Glycoprotein</keyword>
<sequence length="1033" mass="115959">MTKLPSIIAMFLAFILIAPALATVHYVMPNYTWQLNHTNGSQTGSWGWEGPAVTYDNFSLKVYGERIMLYSGEFHYFRLPRSTELWSDVMFKIRAMGFNAISFYVPWMLLEPKKGVWDEVGWSDLELFLETAQLSGLYVIARPGPYINAEVSGGGLPGWLQRTTPILRTADLEFLQAAENYTVKVAELIAKWQVDKGGPVILYQVENEYTVAADSYTGFPDNGYMQWLIEKAKNASITIPIINNDAWPAGNSRPGIGVGEVDIYGHDLYPFGLDCSVKEWPENVTYTDLWAKHLNMSAGTPYTIPEGGAYDRWGSVGYDECVKLFDDVQARVLFKNSYAAGVKIFNVYMIYGGTNWGNLGHPFVYTSYDYGAAIAEDRTINRAKYSELKLHANFFKVSPGYLTALPNVNFTEGIVGFEINSTDNQVVATQMTGDNGTFYVIRHRDYRQTENVNFTLRLPTSPGDYTLPGLSSTFVLTGRDSKLLVTDYPFGDHILTFCSAEILTWNSYNKTTLVVYGNVGEYHELRFTHDWDSPSIWSTPDVKIWSSNHSNVVQWTVTSERQLGVVNDVYIYFEDRVSAYKYWTVDVWPSFSPGASSVIIYGGYLIRTVSETWLPGLVTTNLLITADFNQTTTLEIMNVPLLARNLTVNGEPVDFTVNEHGNWVAVIDYEFPNNGPVPDLVTGVQWSYRDSLPELQSNYDDSAWPEALLTTNNTDTAFVLTPTSLYGSDYGFHSGVLVFRGHFTATRHSAILNLYTQGGVGYASSVWLNDTLLYSWIGSPDEAANQTLYILPQLDVNYDNPVNYTVTVLVDNMGLEENLQVGRNYMKSPRGIMDYGIYDDQAKDIVIPINWKLTGNWKGEDYTDRVRGPLNEGGLFAERMGYHLPGAPSSGDTSRGPFKDGIDRPGVGFWSANLAFNLDGRYDIPLSFEFQDPEDPSITNGCRVWLWVNGYQFGKYIPHLGPQREFPVPDGIIYTNGTENYIALAIWAPNEGGARIPWLSLKSGHPVRTSRIPPGTVRSYVAESYYDGREGAY</sequence>
<evidence type="ECO:0000256" key="1">
    <source>
        <dbReference type="ARBA" id="ARBA00001412"/>
    </source>
</evidence>
<feature type="chain" id="PRO_5041220268" description="Beta-galactosidase" evidence="10">
    <location>
        <begin position="23"/>
        <end position="1033"/>
    </location>
</feature>
<dbReference type="SUPFAM" id="SSF49785">
    <property type="entry name" value="Galactose-binding domain-like"/>
    <property type="match status" value="2"/>
</dbReference>
<dbReference type="Gene3D" id="3.20.20.80">
    <property type="entry name" value="Glycosidases"/>
    <property type="match status" value="1"/>
</dbReference>
<comment type="similarity">
    <text evidence="2 9">Belongs to the glycosyl hydrolase 35 family.</text>
</comment>
<dbReference type="SUPFAM" id="SSF51445">
    <property type="entry name" value="(Trans)glycosidases"/>
    <property type="match status" value="1"/>
</dbReference>
<feature type="signal peptide" evidence="10">
    <location>
        <begin position="1"/>
        <end position="22"/>
    </location>
</feature>
<dbReference type="AlphaFoldDB" id="A0AA40EF35"/>
<dbReference type="GO" id="GO:0004565">
    <property type="term" value="F:beta-galactosidase activity"/>
    <property type="evidence" value="ECO:0007669"/>
    <property type="project" value="UniProtKB-EC"/>
</dbReference>
<dbReference type="EMBL" id="JAUKTV010000005">
    <property type="protein sequence ID" value="KAK0737540.1"/>
    <property type="molecule type" value="Genomic_DNA"/>
</dbReference>
<comment type="caution">
    <text evidence="12">The sequence shown here is derived from an EMBL/GenBank/DDBJ whole genome shotgun (WGS) entry which is preliminary data.</text>
</comment>
<evidence type="ECO:0000313" key="12">
    <source>
        <dbReference type="EMBL" id="KAK0737540.1"/>
    </source>
</evidence>
<dbReference type="Pfam" id="PF10435">
    <property type="entry name" value="BetaGal_dom2"/>
    <property type="match status" value="1"/>
</dbReference>
<dbReference type="InterPro" id="IPR037110">
    <property type="entry name" value="Betagal_dom2_sf"/>
</dbReference>
<proteinExistence type="inferred from homology"/>
<name>A0AA40EF35_9PEZI</name>
<protein>
    <recommendedName>
        <fullName evidence="3 8">Beta-galactosidase</fullName>
        <ecNumber evidence="3 8">3.2.1.23</ecNumber>
    </recommendedName>
</protein>
<dbReference type="InterPro" id="IPR025300">
    <property type="entry name" value="BetaGal_jelly_roll_dom"/>
</dbReference>
<keyword evidence="13" id="KW-1185">Reference proteome</keyword>
<evidence type="ECO:0000256" key="2">
    <source>
        <dbReference type="ARBA" id="ARBA00009809"/>
    </source>
</evidence>
<dbReference type="Gene3D" id="2.60.120.260">
    <property type="entry name" value="Galactose-binding domain-like"/>
    <property type="match status" value="2"/>
</dbReference>
<dbReference type="EC" id="3.2.1.23" evidence="3 8"/>
<evidence type="ECO:0000259" key="11">
    <source>
        <dbReference type="SMART" id="SM01029"/>
    </source>
</evidence>
<accession>A0AA40EF35</accession>
<evidence type="ECO:0000256" key="3">
    <source>
        <dbReference type="ARBA" id="ARBA00012756"/>
    </source>
</evidence>
<dbReference type="InterPro" id="IPR025972">
    <property type="entry name" value="BetaGal_dom3"/>
</dbReference>